<gene>
    <name evidence="3" type="ORF">PENTCL1PPCAC_18519</name>
</gene>
<dbReference type="EMBL" id="BTSX01000004">
    <property type="protein sequence ID" value="GMS96344.1"/>
    <property type="molecule type" value="Genomic_DNA"/>
</dbReference>
<dbReference type="SUPFAM" id="SSF54695">
    <property type="entry name" value="POZ domain"/>
    <property type="match status" value="1"/>
</dbReference>
<dbReference type="SMART" id="SM00225">
    <property type="entry name" value="BTB"/>
    <property type="match status" value="1"/>
</dbReference>
<feature type="region of interest" description="Disordered" evidence="1">
    <location>
        <begin position="124"/>
        <end position="152"/>
    </location>
</feature>
<dbReference type="Gene3D" id="3.30.710.10">
    <property type="entry name" value="Potassium Channel Kv1.1, Chain A"/>
    <property type="match status" value="1"/>
</dbReference>
<evidence type="ECO:0000313" key="4">
    <source>
        <dbReference type="Proteomes" id="UP001432027"/>
    </source>
</evidence>
<dbReference type="InterPro" id="IPR000210">
    <property type="entry name" value="BTB/POZ_dom"/>
</dbReference>
<dbReference type="CDD" id="cd18186">
    <property type="entry name" value="BTB_POZ_ZBTB_KLHL-like"/>
    <property type="match status" value="1"/>
</dbReference>
<dbReference type="PANTHER" id="PTHR22744">
    <property type="entry name" value="HELIX LOOP HELIX PROTEIN 21-RELATED"/>
    <property type="match status" value="1"/>
</dbReference>
<dbReference type="PROSITE" id="PS50097">
    <property type="entry name" value="BTB"/>
    <property type="match status" value="1"/>
</dbReference>
<evidence type="ECO:0000259" key="2">
    <source>
        <dbReference type="PROSITE" id="PS50097"/>
    </source>
</evidence>
<sequence length="237" mass="27300">MTDGPLRGYTLKRDRPFANNNFSTLFDQAQRMYPTEIVLAVETECESFARHPILDPKSSIHDVILVMEGQRIPVNKQVLSSQSSYFMALFYSNFKESKQDEIEIKDVDPEDFDELLKMMYRVSTEPTTDGERSNGELPSLHSSYLHSSQDSHRSRSQSEILLLYEDKANLVSLKDSPEFELSDSMKYELSDSKYELSDSMKNILFENARELLDSVDSSVVHVIVSFFLFVTVNLLHR</sequence>
<dbReference type="PANTHER" id="PTHR22744:SF17">
    <property type="entry name" value="BTB DOMAIN-CONTAINING PROTEIN"/>
    <property type="match status" value="1"/>
</dbReference>
<dbReference type="AlphaFoldDB" id="A0AAV5TPN7"/>
<name>A0AAV5TPN7_9BILA</name>
<dbReference type="InterPro" id="IPR011333">
    <property type="entry name" value="SKP1/BTB/POZ_sf"/>
</dbReference>
<keyword evidence="4" id="KW-1185">Reference proteome</keyword>
<comment type="caution">
    <text evidence="3">The sequence shown here is derived from an EMBL/GenBank/DDBJ whole genome shotgun (WGS) entry which is preliminary data.</text>
</comment>
<feature type="domain" description="BTB" evidence="2">
    <location>
        <begin position="61"/>
        <end position="128"/>
    </location>
</feature>
<evidence type="ECO:0000256" key="1">
    <source>
        <dbReference type="SAM" id="MobiDB-lite"/>
    </source>
</evidence>
<proteinExistence type="predicted"/>
<reference evidence="3" key="1">
    <citation type="submission" date="2023-10" db="EMBL/GenBank/DDBJ databases">
        <title>Genome assembly of Pristionchus species.</title>
        <authorList>
            <person name="Yoshida K."/>
            <person name="Sommer R.J."/>
        </authorList>
    </citation>
    <scope>NUCLEOTIDE SEQUENCE</scope>
    <source>
        <strain evidence="3">RS0144</strain>
    </source>
</reference>
<feature type="compositionally biased region" description="Low complexity" evidence="1">
    <location>
        <begin position="137"/>
        <end position="148"/>
    </location>
</feature>
<evidence type="ECO:0000313" key="3">
    <source>
        <dbReference type="EMBL" id="GMS96344.1"/>
    </source>
</evidence>
<dbReference type="Pfam" id="PF00651">
    <property type="entry name" value="BTB"/>
    <property type="match status" value="1"/>
</dbReference>
<dbReference type="Proteomes" id="UP001432027">
    <property type="component" value="Unassembled WGS sequence"/>
</dbReference>
<accession>A0AAV5TPN7</accession>
<organism evidence="3 4">
    <name type="scientific">Pristionchus entomophagus</name>
    <dbReference type="NCBI Taxonomy" id="358040"/>
    <lineage>
        <taxon>Eukaryota</taxon>
        <taxon>Metazoa</taxon>
        <taxon>Ecdysozoa</taxon>
        <taxon>Nematoda</taxon>
        <taxon>Chromadorea</taxon>
        <taxon>Rhabditida</taxon>
        <taxon>Rhabditina</taxon>
        <taxon>Diplogasteromorpha</taxon>
        <taxon>Diplogasteroidea</taxon>
        <taxon>Neodiplogasteridae</taxon>
        <taxon>Pristionchus</taxon>
    </lineage>
</organism>
<protein>
    <recommendedName>
        <fullName evidence="2">BTB domain-containing protein</fullName>
    </recommendedName>
</protein>